<organism evidence="1">
    <name type="scientific">marine metagenome</name>
    <dbReference type="NCBI Taxonomy" id="408172"/>
    <lineage>
        <taxon>unclassified sequences</taxon>
        <taxon>metagenomes</taxon>
        <taxon>ecological metagenomes</taxon>
    </lineage>
</organism>
<sequence>MEDAYRIQQLITKHKIRKGQKIIGWKLGYTSLAMREQMNVAEPNYGPLLNGMILFSGSSVSKELVQPKVEPEIAVKFGKSLSGSVTFDEIVDAVESAYGALEIVDSVYDSYNFKIQDNTADGSSAAQFVLGPTIEKYSLEKTEVVFLKNGNIVDTCKGSAASGHPLNGIFWLIKSLGEHGSRIEAGQIVITGGLTSAVDIRKGDHIRAILEGSKEVEVYGYE</sequence>
<dbReference type="SUPFAM" id="SSF56529">
    <property type="entry name" value="FAH"/>
    <property type="match status" value="1"/>
</dbReference>
<dbReference type="PANTHER" id="PTHR30143:SF0">
    <property type="entry name" value="2-KETO-4-PENTENOATE HYDRATASE"/>
    <property type="match status" value="1"/>
</dbReference>
<evidence type="ECO:0000313" key="1">
    <source>
        <dbReference type="EMBL" id="SUZ52351.1"/>
    </source>
</evidence>
<dbReference type="EMBL" id="UINC01000268">
    <property type="protein sequence ID" value="SUZ52351.1"/>
    <property type="molecule type" value="Genomic_DNA"/>
</dbReference>
<dbReference type="InterPro" id="IPR050772">
    <property type="entry name" value="Hydratase-Decarb/MhpD_sf"/>
</dbReference>
<dbReference type="Gene3D" id="3.90.850.10">
    <property type="entry name" value="Fumarylacetoacetase-like, C-terminal domain"/>
    <property type="match status" value="1"/>
</dbReference>
<dbReference type="GO" id="GO:0005737">
    <property type="term" value="C:cytoplasm"/>
    <property type="evidence" value="ECO:0007669"/>
    <property type="project" value="TreeGrafter"/>
</dbReference>
<dbReference type="GO" id="GO:0008684">
    <property type="term" value="F:2-oxopent-4-enoate hydratase activity"/>
    <property type="evidence" value="ECO:0007669"/>
    <property type="project" value="TreeGrafter"/>
</dbReference>
<accession>A0A381NCN0</accession>
<dbReference type="InterPro" id="IPR036663">
    <property type="entry name" value="Fumarylacetoacetase_C_sf"/>
</dbReference>
<protein>
    <recommendedName>
        <fullName evidence="2">Fumarylacetoacetase-like C-terminal domain-containing protein</fullName>
    </recommendedName>
</protein>
<evidence type="ECO:0008006" key="2">
    <source>
        <dbReference type="Google" id="ProtNLM"/>
    </source>
</evidence>
<gene>
    <name evidence="1" type="ORF">METZ01_LOCUS5205</name>
</gene>
<reference evidence="1" key="1">
    <citation type="submission" date="2018-05" db="EMBL/GenBank/DDBJ databases">
        <authorList>
            <person name="Lanie J.A."/>
            <person name="Ng W.-L."/>
            <person name="Kazmierczak K.M."/>
            <person name="Andrzejewski T.M."/>
            <person name="Davidsen T.M."/>
            <person name="Wayne K.J."/>
            <person name="Tettelin H."/>
            <person name="Glass J.I."/>
            <person name="Rusch D."/>
            <person name="Podicherti R."/>
            <person name="Tsui H.-C.T."/>
            <person name="Winkler M.E."/>
        </authorList>
    </citation>
    <scope>NUCLEOTIDE SEQUENCE</scope>
</reference>
<dbReference type="AlphaFoldDB" id="A0A381NCN0"/>
<proteinExistence type="predicted"/>
<name>A0A381NCN0_9ZZZZ</name>
<dbReference type="PANTHER" id="PTHR30143">
    <property type="entry name" value="ACID HYDRATASE"/>
    <property type="match status" value="1"/>
</dbReference>